<comment type="subcellular location">
    <subcellularLocation>
        <location evidence="1">Cell membrane</location>
        <topology evidence="1">Peripheral membrane protein</topology>
    </subcellularLocation>
</comment>
<evidence type="ECO:0000313" key="8">
    <source>
        <dbReference type="EMBL" id="MFD2758446.1"/>
    </source>
</evidence>
<keyword evidence="9" id="KW-1185">Reference proteome</keyword>
<dbReference type="SUPFAM" id="SSF52540">
    <property type="entry name" value="P-loop containing nucleoside triphosphate hydrolases"/>
    <property type="match status" value="1"/>
</dbReference>
<dbReference type="Gene3D" id="3.40.50.300">
    <property type="entry name" value="P-loop containing nucleotide triphosphate hydrolases"/>
    <property type="match status" value="1"/>
</dbReference>
<name>A0ABW5UXN1_9MICO</name>
<gene>
    <name evidence="8" type="ORF">ACFSW7_08645</name>
</gene>
<dbReference type="RefSeq" id="WP_019617809.1">
    <property type="nucleotide sequence ID" value="NZ_JBHUNE010000006.1"/>
</dbReference>
<evidence type="ECO:0000256" key="4">
    <source>
        <dbReference type="ARBA" id="ARBA00022840"/>
    </source>
</evidence>
<dbReference type="GO" id="GO:0005524">
    <property type="term" value="F:ATP binding"/>
    <property type="evidence" value="ECO:0007669"/>
    <property type="project" value="UniProtKB-KW"/>
</dbReference>
<dbReference type="InterPro" id="IPR050763">
    <property type="entry name" value="ABC_transporter_ATP-binding"/>
</dbReference>
<dbReference type="InterPro" id="IPR003439">
    <property type="entry name" value="ABC_transporter-like_ATP-bd"/>
</dbReference>
<dbReference type="PANTHER" id="PTHR42711:SF19">
    <property type="entry name" value="DOXORUBICIN RESISTANCE ATP-BINDING PROTEIN DRRA"/>
    <property type="match status" value="1"/>
</dbReference>
<dbReference type="CDD" id="cd03230">
    <property type="entry name" value="ABC_DR_subfamily_A"/>
    <property type="match status" value="1"/>
</dbReference>
<evidence type="ECO:0000256" key="6">
    <source>
        <dbReference type="SAM" id="MobiDB-lite"/>
    </source>
</evidence>
<reference evidence="9" key="1">
    <citation type="journal article" date="2019" name="Int. J. Syst. Evol. Microbiol.">
        <title>The Global Catalogue of Microorganisms (GCM) 10K type strain sequencing project: providing services to taxonomists for standard genome sequencing and annotation.</title>
        <authorList>
            <consortium name="The Broad Institute Genomics Platform"/>
            <consortium name="The Broad Institute Genome Sequencing Center for Infectious Disease"/>
            <person name="Wu L."/>
            <person name="Ma J."/>
        </authorList>
    </citation>
    <scope>NUCLEOTIDE SEQUENCE [LARGE SCALE GENOMIC DNA]</scope>
    <source>
        <strain evidence="9">TISTR 1514</strain>
    </source>
</reference>
<dbReference type="EMBL" id="JBHUNE010000006">
    <property type="protein sequence ID" value="MFD2758446.1"/>
    <property type="molecule type" value="Genomic_DNA"/>
</dbReference>
<evidence type="ECO:0000313" key="9">
    <source>
        <dbReference type="Proteomes" id="UP001597492"/>
    </source>
</evidence>
<feature type="region of interest" description="Disordered" evidence="6">
    <location>
        <begin position="1"/>
        <end position="28"/>
    </location>
</feature>
<evidence type="ECO:0000259" key="7">
    <source>
        <dbReference type="PROSITE" id="PS50893"/>
    </source>
</evidence>
<sequence length="307" mass="33236">MTHDDDTGERSEPAESSASAKSDARDLGLGKKTAEGLATMTPMARQTEAGERTYGGEALFLGELTKKFGRHTAVDHISYTVPQGSFSAIVGPNGAGKTTTLSMIAGLLSPSHGTVEVFGIDAWRKRTKAQELIGILPDRLRMFEQLTGAQFLSYVGAVRGVKGETLQERMEYLLDDFDLRDEANRLVVDYSLGLRKKLALAATLIHAPQLLVLDEPFEAIDPVSAGTFIDVLNSYVNRGGTVILSSHSMDLVQRVCDHVAVIAKGELLAEGTVDEVRGDVSLEERFRDLVRGPGQAEGLDWLEISFG</sequence>
<dbReference type="PANTHER" id="PTHR42711">
    <property type="entry name" value="ABC TRANSPORTER ATP-BINDING PROTEIN"/>
    <property type="match status" value="1"/>
</dbReference>
<evidence type="ECO:0000256" key="2">
    <source>
        <dbReference type="ARBA" id="ARBA00022448"/>
    </source>
</evidence>
<evidence type="ECO:0000256" key="3">
    <source>
        <dbReference type="ARBA" id="ARBA00022741"/>
    </source>
</evidence>
<keyword evidence="5" id="KW-0046">Antibiotic resistance</keyword>
<comment type="caution">
    <text evidence="8">The sequence shown here is derived from an EMBL/GenBank/DDBJ whole genome shotgun (WGS) entry which is preliminary data.</text>
</comment>
<accession>A0ABW5UXN1</accession>
<keyword evidence="3" id="KW-0547">Nucleotide-binding</keyword>
<evidence type="ECO:0000256" key="5">
    <source>
        <dbReference type="ARBA" id="ARBA00023251"/>
    </source>
</evidence>
<protein>
    <submittedName>
        <fullName evidence="8">ABC transporter ATP-binding protein</fullName>
    </submittedName>
</protein>
<dbReference type="PROSITE" id="PS50893">
    <property type="entry name" value="ABC_TRANSPORTER_2"/>
    <property type="match status" value="1"/>
</dbReference>
<dbReference type="InterPro" id="IPR027417">
    <property type="entry name" value="P-loop_NTPase"/>
</dbReference>
<dbReference type="Proteomes" id="UP001597492">
    <property type="component" value="Unassembled WGS sequence"/>
</dbReference>
<evidence type="ECO:0000256" key="1">
    <source>
        <dbReference type="ARBA" id="ARBA00004202"/>
    </source>
</evidence>
<feature type="compositionally biased region" description="Basic and acidic residues" evidence="6">
    <location>
        <begin position="1"/>
        <end position="13"/>
    </location>
</feature>
<proteinExistence type="predicted"/>
<dbReference type="InterPro" id="IPR003593">
    <property type="entry name" value="AAA+_ATPase"/>
</dbReference>
<keyword evidence="4 8" id="KW-0067">ATP-binding</keyword>
<organism evidence="8 9">
    <name type="scientific">Gulosibacter faecalis</name>
    <dbReference type="NCBI Taxonomy" id="272240"/>
    <lineage>
        <taxon>Bacteria</taxon>
        <taxon>Bacillati</taxon>
        <taxon>Actinomycetota</taxon>
        <taxon>Actinomycetes</taxon>
        <taxon>Micrococcales</taxon>
        <taxon>Microbacteriaceae</taxon>
        <taxon>Gulosibacter</taxon>
    </lineage>
</organism>
<keyword evidence="2" id="KW-0813">Transport</keyword>
<dbReference type="SMART" id="SM00382">
    <property type="entry name" value="AAA"/>
    <property type="match status" value="1"/>
</dbReference>
<feature type="domain" description="ABC transporter" evidence="7">
    <location>
        <begin position="59"/>
        <end position="289"/>
    </location>
</feature>
<dbReference type="Pfam" id="PF00005">
    <property type="entry name" value="ABC_tran"/>
    <property type="match status" value="1"/>
</dbReference>